<evidence type="ECO:0000313" key="2">
    <source>
        <dbReference type="EMBL" id="KXA62414.1"/>
    </source>
</evidence>
<dbReference type="Gene3D" id="1.10.10.2910">
    <property type="match status" value="1"/>
</dbReference>
<dbReference type="Pfam" id="PF06114">
    <property type="entry name" value="Peptidase_M78"/>
    <property type="match status" value="1"/>
</dbReference>
<protein>
    <submittedName>
        <fullName evidence="2">Putative toxin-antitoxin system, toxin component</fullName>
    </submittedName>
</protein>
<evidence type="ECO:0000259" key="1">
    <source>
        <dbReference type="Pfam" id="PF06114"/>
    </source>
</evidence>
<reference evidence="2 3" key="1">
    <citation type="submission" date="2016-01" db="EMBL/GenBank/DDBJ databases">
        <authorList>
            <person name="Oliw E.H."/>
        </authorList>
    </citation>
    <scope>NUCLEOTIDE SEQUENCE [LARGE SCALE GENOMIC DNA]</scope>
    <source>
        <strain evidence="2 3">CMW7756B</strain>
    </source>
</reference>
<evidence type="ECO:0000313" key="3">
    <source>
        <dbReference type="Proteomes" id="UP000070226"/>
    </source>
</evidence>
<comment type="caution">
    <text evidence="2">The sequence shown here is derived from an EMBL/GenBank/DDBJ whole genome shotgun (WGS) entry which is preliminary data.</text>
</comment>
<dbReference type="AlphaFoldDB" id="A0A133S225"/>
<proteinExistence type="predicted"/>
<gene>
    <name evidence="2" type="ORF">HMPREF3233_01634</name>
</gene>
<sequence length="134" mass="15348">IVKRLKKNHNTCDPFRICEDLDIVVRYEELGEILGFYDVHFRMKSIHLNTSIPDDMLPFVCAHELGHSILRPNINTPFLRKHTLFSIDKIERQANTFAVELLLPDDLLDECSDINFAAIAKSNGIPDCLELLKG</sequence>
<dbReference type="EMBL" id="LRQT01000092">
    <property type="protein sequence ID" value="KXA62414.1"/>
    <property type="molecule type" value="Genomic_DNA"/>
</dbReference>
<dbReference type="RefSeq" id="WP_082706504.1">
    <property type="nucleotide sequence ID" value="NZ_KQ958120.1"/>
</dbReference>
<dbReference type="InterPro" id="IPR010359">
    <property type="entry name" value="IrrE_HExxH"/>
</dbReference>
<accession>A0A133S225</accession>
<dbReference type="InterPro" id="IPR052345">
    <property type="entry name" value="Rad_response_metalloprotease"/>
</dbReference>
<name>A0A133S225_9FIRM</name>
<feature type="non-terminal residue" evidence="2">
    <location>
        <position position="1"/>
    </location>
</feature>
<dbReference type="PANTHER" id="PTHR43236:SF1">
    <property type="entry name" value="BLL7220 PROTEIN"/>
    <property type="match status" value="1"/>
</dbReference>
<organism evidence="2">
    <name type="scientific">Veillonella atypica</name>
    <dbReference type="NCBI Taxonomy" id="39777"/>
    <lineage>
        <taxon>Bacteria</taxon>
        <taxon>Bacillati</taxon>
        <taxon>Bacillota</taxon>
        <taxon>Negativicutes</taxon>
        <taxon>Veillonellales</taxon>
        <taxon>Veillonellaceae</taxon>
        <taxon>Veillonella</taxon>
    </lineage>
</organism>
<dbReference type="Proteomes" id="UP000070226">
    <property type="component" value="Unassembled WGS sequence"/>
</dbReference>
<feature type="domain" description="IrrE N-terminal-like" evidence="1">
    <location>
        <begin position="18"/>
        <end position="111"/>
    </location>
</feature>
<dbReference type="PANTHER" id="PTHR43236">
    <property type="entry name" value="ANTITOXIN HIGA1"/>
    <property type="match status" value="1"/>
</dbReference>